<keyword evidence="1" id="KW-0560">Oxidoreductase</keyword>
<dbReference type="EMBL" id="JAVREV010000003">
    <property type="protein sequence ID" value="MDT0442460.1"/>
    <property type="molecule type" value="Genomic_DNA"/>
</dbReference>
<dbReference type="RefSeq" id="WP_311616888.1">
    <property type="nucleotide sequence ID" value="NZ_JAVREV010000003.1"/>
</dbReference>
<organism evidence="3 4">
    <name type="scientific">Streptomyces johnsoniae</name>
    <dbReference type="NCBI Taxonomy" id="3075532"/>
    <lineage>
        <taxon>Bacteria</taxon>
        <taxon>Bacillati</taxon>
        <taxon>Actinomycetota</taxon>
        <taxon>Actinomycetes</taxon>
        <taxon>Kitasatosporales</taxon>
        <taxon>Streptomycetaceae</taxon>
        <taxon>Streptomyces</taxon>
    </lineage>
</organism>
<gene>
    <name evidence="3" type="ORF">RM779_07605</name>
</gene>
<evidence type="ECO:0000313" key="4">
    <source>
        <dbReference type="Proteomes" id="UP001183615"/>
    </source>
</evidence>
<dbReference type="Gene3D" id="3.40.309.10">
    <property type="entry name" value="Aldehyde Dehydrogenase, Chain A, domain 2"/>
    <property type="match status" value="1"/>
</dbReference>
<name>A0ABU2S300_9ACTN</name>
<keyword evidence="4" id="KW-1185">Reference proteome</keyword>
<comment type="caution">
    <text evidence="3">The sequence shown here is derived from an EMBL/GenBank/DDBJ whole genome shotgun (WGS) entry which is preliminary data.</text>
</comment>
<sequence>MHQYIGGALSTGTAGETAAVVDPSTGEVLRTAEAAGPADVDRAVAAAAGAFPAWADTAPAARAAVLARAAALLEDRAEEFGRAETRQTGKPIGLSRRWDVPAALGAAALSAAAARQAAGGAGGTARREPVGVVACLAPRSHPLRTAAAVVLPAVAAGNAVVVKPPAAAPLTALLLARLLTEAGLPDGVVNVVTGSGRVAGASLVRHPEVAAVAFTGSRAAAREVAAGAAGGLPHLRLEPGGAAPFVVHEDADLAAAVPGAVAAGLLNSGQDGSAATRALVHRSLLADFVAGVAERFAAVRIGPPGDEATELGPLASFSRRHRVAALVERARRHARIVTGGSAPGGGLAAGAYYRPTLVTGAAADSEIARAAVPGPVLAVLPFDAEEEAVLLANDVPAGPAASVWTRDLGRARRTVRGIRAGCVGVNEHPRDGGAAQAGLEAYTQVKHVVYGED</sequence>
<accession>A0ABU2S300</accession>
<dbReference type="Pfam" id="PF00171">
    <property type="entry name" value="Aldedh"/>
    <property type="match status" value="1"/>
</dbReference>
<protein>
    <submittedName>
        <fullName evidence="3">Aldehyde dehydrogenase family protein</fullName>
    </submittedName>
</protein>
<dbReference type="InterPro" id="IPR016162">
    <property type="entry name" value="Ald_DH_N"/>
</dbReference>
<dbReference type="Gene3D" id="3.40.605.10">
    <property type="entry name" value="Aldehyde Dehydrogenase, Chain A, domain 1"/>
    <property type="match status" value="1"/>
</dbReference>
<dbReference type="PANTHER" id="PTHR11699">
    <property type="entry name" value="ALDEHYDE DEHYDROGENASE-RELATED"/>
    <property type="match status" value="1"/>
</dbReference>
<feature type="domain" description="Aldehyde dehydrogenase" evidence="2">
    <location>
        <begin position="15"/>
        <end position="429"/>
    </location>
</feature>
<dbReference type="InterPro" id="IPR016163">
    <property type="entry name" value="Ald_DH_C"/>
</dbReference>
<dbReference type="InterPro" id="IPR016161">
    <property type="entry name" value="Ald_DH/histidinol_DH"/>
</dbReference>
<dbReference type="SUPFAM" id="SSF53720">
    <property type="entry name" value="ALDH-like"/>
    <property type="match status" value="1"/>
</dbReference>
<proteinExistence type="predicted"/>
<evidence type="ECO:0000313" key="3">
    <source>
        <dbReference type="EMBL" id="MDT0442460.1"/>
    </source>
</evidence>
<evidence type="ECO:0000256" key="1">
    <source>
        <dbReference type="ARBA" id="ARBA00023002"/>
    </source>
</evidence>
<dbReference type="InterPro" id="IPR015590">
    <property type="entry name" value="Aldehyde_DH_dom"/>
</dbReference>
<evidence type="ECO:0000259" key="2">
    <source>
        <dbReference type="Pfam" id="PF00171"/>
    </source>
</evidence>
<reference evidence="4" key="1">
    <citation type="submission" date="2023-07" db="EMBL/GenBank/DDBJ databases">
        <title>30 novel species of actinomycetes from the DSMZ collection.</title>
        <authorList>
            <person name="Nouioui I."/>
        </authorList>
    </citation>
    <scope>NUCLEOTIDE SEQUENCE [LARGE SCALE GENOMIC DNA]</scope>
    <source>
        <strain evidence="4">DSM 41886</strain>
    </source>
</reference>
<dbReference type="Proteomes" id="UP001183615">
    <property type="component" value="Unassembled WGS sequence"/>
</dbReference>